<dbReference type="PRINTS" id="PR00412">
    <property type="entry name" value="EPOXHYDRLASE"/>
</dbReference>
<dbReference type="Proteomes" id="UP000014629">
    <property type="component" value="Unassembled WGS sequence"/>
</dbReference>
<dbReference type="GO" id="GO:0016020">
    <property type="term" value="C:membrane"/>
    <property type="evidence" value="ECO:0007669"/>
    <property type="project" value="TreeGrafter"/>
</dbReference>
<reference evidence="3 4" key="1">
    <citation type="submission" date="2013-02" db="EMBL/GenBank/DDBJ databases">
        <title>Draft Genome Sequence of Streptomyces aurantiacus, Which Produces Setomimycin.</title>
        <authorList>
            <person name="Gruening B.A."/>
            <person name="Praeg A."/>
            <person name="Erxleben A."/>
            <person name="Guenther S."/>
            <person name="Mueller M."/>
        </authorList>
    </citation>
    <scope>NUCLEOTIDE SEQUENCE [LARGE SCALE GENOMIC DNA]</scope>
    <source>
        <strain evidence="3 4">JA 4570</strain>
    </source>
</reference>
<dbReference type="InterPro" id="IPR000073">
    <property type="entry name" value="AB_hydrolase_1"/>
</dbReference>
<comment type="caution">
    <text evidence="3">The sequence shown here is derived from an EMBL/GenBank/DDBJ whole genome shotgun (WGS) entry which is preliminary data.</text>
</comment>
<dbReference type="InterPro" id="IPR050266">
    <property type="entry name" value="AB_hydrolase_sf"/>
</dbReference>
<keyword evidence="4" id="KW-1185">Reference proteome</keyword>
<evidence type="ECO:0000313" key="3">
    <source>
        <dbReference type="EMBL" id="EPH40086.1"/>
    </source>
</evidence>
<dbReference type="GO" id="GO:0016787">
    <property type="term" value="F:hydrolase activity"/>
    <property type="evidence" value="ECO:0007669"/>
    <property type="project" value="UniProtKB-KW"/>
</dbReference>
<dbReference type="InterPro" id="IPR029058">
    <property type="entry name" value="AB_hydrolase_fold"/>
</dbReference>
<dbReference type="PATRIC" id="fig|1286094.4.peg.6782"/>
<dbReference type="SUPFAM" id="SSF53474">
    <property type="entry name" value="alpha/beta-Hydrolases"/>
    <property type="match status" value="1"/>
</dbReference>
<dbReference type="PANTHER" id="PTHR43798">
    <property type="entry name" value="MONOACYLGLYCEROL LIPASE"/>
    <property type="match status" value="1"/>
</dbReference>
<name>S3Z8T5_9ACTN</name>
<organism evidence="3 4">
    <name type="scientific">Streptomyces aurantiacus JA 4570</name>
    <dbReference type="NCBI Taxonomy" id="1286094"/>
    <lineage>
        <taxon>Bacteria</taxon>
        <taxon>Bacillati</taxon>
        <taxon>Actinomycetota</taxon>
        <taxon>Actinomycetes</taxon>
        <taxon>Kitasatosporales</taxon>
        <taxon>Streptomycetaceae</taxon>
        <taxon>Streptomyces</taxon>
        <taxon>Streptomyces aurantiacus group</taxon>
    </lineage>
</organism>
<dbReference type="EMBL" id="AOPZ01000449">
    <property type="protein sequence ID" value="EPH40086.1"/>
    <property type="molecule type" value="Genomic_DNA"/>
</dbReference>
<evidence type="ECO:0000313" key="4">
    <source>
        <dbReference type="Proteomes" id="UP000014629"/>
    </source>
</evidence>
<evidence type="ECO:0000259" key="2">
    <source>
        <dbReference type="Pfam" id="PF00561"/>
    </source>
</evidence>
<gene>
    <name evidence="3" type="ORF">STRAU_6861</name>
</gene>
<keyword evidence="1" id="KW-0378">Hydrolase</keyword>
<dbReference type="PANTHER" id="PTHR43798:SF31">
    <property type="entry name" value="AB HYDROLASE SUPERFAMILY PROTEIN YCLE"/>
    <property type="match status" value="1"/>
</dbReference>
<dbReference type="Gene3D" id="3.40.50.1820">
    <property type="entry name" value="alpha/beta hydrolase"/>
    <property type="match status" value="1"/>
</dbReference>
<protein>
    <recommendedName>
        <fullName evidence="2">AB hydrolase-1 domain-containing protein</fullName>
    </recommendedName>
</protein>
<dbReference type="PRINTS" id="PR00111">
    <property type="entry name" value="ABHYDROLASE"/>
</dbReference>
<dbReference type="InterPro" id="IPR000639">
    <property type="entry name" value="Epox_hydrolase-like"/>
</dbReference>
<accession>S3Z8T5</accession>
<dbReference type="Pfam" id="PF00561">
    <property type="entry name" value="Abhydrolase_1"/>
    <property type="match status" value="1"/>
</dbReference>
<proteinExistence type="predicted"/>
<evidence type="ECO:0000256" key="1">
    <source>
        <dbReference type="ARBA" id="ARBA00022801"/>
    </source>
</evidence>
<dbReference type="AlphaFoldDB" id="S3Z8T5"/>
<sequence>MAQGIGFQGFLGHRTIMTPGLPTLAIIDTLVVMTETSDVFLYETEDGPLAYRDTGEGAPLVLLHGGFVDHRMWNGQIAHFSRRYRVIAPDTRGHGGSANASVPFRQTDDLAALLRHLDVGPAVLVGLSMGAGIAVDTALEHPGLVRALVVSGAGTSEPVFDDPWAQAILAEWARATAAGDAAAFLAAHMLFVAGPHRALGDVDEAVVRDVRNMVEYTLSKHTGTEPPRLVPVPDTWARAAKLPVPVLAISGALDSPDPIAMAERLADAAPDGRTATVEGTAHYPNMERPETFNEILDAFLQRV</sequence>
<feature type="domain" description="AB hydrolase-1" evidence="2">
    <location>
        <begin position="59"/>
        <end position="289"/>
    </location>
</feature>